<organism evidence="1 2">
    <name type="scientific">Monascus purpureus</name>
    <name type="common">Red mold</name>
    <name type="synonym">Monascus anka</name>
    <dbReference type="NCBI Taxonomy" id="5098"/>
    <lineage>
        <taxon>Eukaryota</taxon>
        <taxon>Fungi</taxon>
        <taxon>Dikarya</taxon>
        <taxon>Ascomycota</taxon>
        <taxon>Pezizomycotina</taxon>
        <taxon>Eurotiomycetes</taxon>
        <taxon>Eurotiomycetidae</taxon>
        <taxon>Eurotiales</taxon>
        <taxon>Aspergillaceae</taxon>
        <taxon>Monascus</taxon>
    </lineage>
</organism>
<accession>A0A507QIZ8</accession>
<comment type="caution">
    <text evidence="1">The sequence shown here is derived from an EMBL/GenBank/DDBJ whole genome shotgun (WGS) entry which is preliminary data.</text>
</comment>
<keyword evidence="2" id="KW-1185">Reference proteome</keyword>
<dbReference type="EMBL" id="VIFY01000215">
    <property type="protein sequence ID" value="TQB68466.1"/>
    <property type="molecule type" value="Genomic_DNA"/>
</dbReference>
<reference evidence="1 2" key="1">
    <citation type="submission" date="2019-06" db="EMBL/GenBank/DDBJ databases">
        <title>Wine fermentation using esterase from Monascus purpureus.</title>
        <authorList>
            <person name="Geng C."/>
            <person name="Zhang Y."/>
        </authorList>
    </citation>
    <scope>NUCLEOTIDE SEQUENCE [LARGE SCALE GENOMIC DNA]</scope>
    <source>
        <strain evidence="1">HQ1</strain>
    </source>
</reference>
<dbReference type="AlphaFoldDB" id="A0A507QIZ8"/>
<evidence type="ECO:0000313" key="2">
    <source>
        <dbReference type="Proteomes" id="UP000319663"/>
    </source>
</evidence>
<sequence length="86" mass="9548">MQLVGILSGFIASLNTSENLEQIFDIASRTINCSDEKQLISMILPGFDEENHLAPHKHTGNRGEDSAGRITALLRSLKERGKHDIF</sequence>
<name>A0A507QIZ8_MONPU</name>
<evidence type="ECO:0000313" key="1">
    <source>
        <dbReference type="EMBL" id="TQB68466.1"/>
    </source>
</evidence>
<proteinExistence type="predicted"/>
<protein>
    <submittedName>
        <fullName evidence="1">Uncharacterized protein</fullName>
    </submittedName>
</protein>
<dbReference type="Proteomes" id="UP000319663">
    <property type="component" value="Unassembled WGS sequence"/>
</dbReference>
<gene>
    <name evidence="1" type="ORF">MPDQ_003409</name>
</gene>